<sequence length="272" mass="31681">MTRLQKKSIHVPSHKHLLISFPKQVLDMCDACGKEHKGIFYYCPMCVRSKFIHSHCALLPQKLQIQHTTNDVFSHIHHLTLAYSFPDADQESKDWRRCREKPVSTTKLMNILDLLHLPFLDPSYSILRHLFFKEKGLTTLENSNKITYETHGIIHQHPLILEDITISTSTRLKSISYHDPMKRIELLCDGCLRPIMSGLIYVCANEEEEHCNFALHEWCSRLPTELKGHFHHPQHTLILHSKTPGKFFGVFNCHICALPCNGFVYYCEECKY</sequence>
<dbReference type="EMBL" id="MNCJ02000331">
    <property type="protein sequence ID" value="KAF5758028.1"/>
    <property type="molecule type" value="Genomic_DNA"/>
</dbReference>
<evidence type="ECO:0000313" key="2">
    <source>
        <dbReference type="EMBL" id="OTF90396.1"/>
    </source>
</evidence>
<reference evidence="1 3" key="1">
    <citation type="journal article" date="2017" name="Nature">
        <title>The sunflower genome provides insights into oil metabolism, flowering and Asterid evolution.</title>
        <authorList>
            <person name="Badouin H."/>
            <person name="Gouzy J."/>
            <person name="Grassa C.J."/>
            <person name="Murat F."/>
            <person name="Staton S.E."/>
            <person name="Cottret L."/>
            <person name="Lelandais-Briere C."/>
            <person name="Owens G.L."/>
            <person name="Carrere S."/>
            <person name="Mayjonade B."/>
            <person name="Legrand L."/>
            <person name="Gill N."/>
            <person name="Kane N.C."/>
            <person name="Bowers J.E."/>
            <person name="Hubner S."/>
            <person name="Bellec A."/>
            <person name="Berard A."/>
            <person name="Berges H."/>
            <person name="Blanchet N."/>
            <person name="Boniface M.C."/>
            <person name="Brunel D."/>
            <person name="Catrice O."/>
            <person name="Chaidir N."/>
            <person name="Claudel C."/>
            <person name="Donnadieu C."/>
            <person name="Faraut T."/>
            <person name="Fievet G."/>
            <person name="Helmstetter N."/>
            <person name="King M."/>
            <person name="Knapp S.J."/>
            <person name="Lai Z."/>
            <person name="Le Paslier M.C."/>
            <person name="Lippi Y."/>
            <person name="Lorenzon L."/>
            <person name="Mandel J.R."/>
            <person name="Marage G."/>
            <person name="Marchand G."/>
            <person name="Marquand E."/>
            <person name="Bret-Mestries E."/>
            <person name="Morien E."/>
            <person name="Nambeesan S."/>
            <person name="Nguyen T."/>
            <person name="Pegot-Espagnet P."/>
            <person name="Pouilly N."/>
            <person name="Raftis F."/>
            <person name="Sallet E."/>
            <person name="Schiex T."/>
            <person name="Thomas J."/>
            <person name="Vandecasteele C."/>
            <person name="Vares D."/>
            <person name="Vear F."/>
            <person name="Vautrin S."/>
            <person name="Crespi M."/>
            <person name="Mangin B."/>
            <person name="Burke J.M."/>
            <person name="Salse J."/>
            <person name="Munos S."/>
            <person name="Vincourt P."/>
            <person name="Rieseberg L.H."/>
            <person name="Langlade N.B."/>
        </authorList>
    </citation>
    <scope>NUCLEOTIDE SEQUENCE [LARGE SCALE GENOMIC DNA]</scope>
    <source>
        <strain evidence="3">cv. SF193</strain>
        <tissue evidence="1">Leaves</tissue>
    </source>
</reference>
<proteinExistence type="predicted"/>
<dbReference type="Proteomes" id="UP000215914">
    <property type="component" value="Chromosome 16"/>
</dbReference>
<dbReference type="STRING" id="4232.A0A251RWZ9"/>
<gene>
    <name evidence="2" type="ORF">HannXRQ_Chr16g0499191</name>
    <name evidence="1" type="ORF">HanXRQr2_Chr16g0724701</name>
</gene>
<dbReference type="AlphaFoldDB" id="A0A251RWZ9"/>
<evidence type="ECO:0000313" key="3">
    <source>
        <dbReference type="Proteomes" id="UP000215914"/>
    </source>
</evidence>
<dbReference type="Gramene" id="mRNA:HanXRQr2_Chr16g0724701">
    <property type="protein sequence ID" value="mRNA:HanXRQr2_Chr16g0724701"/>
    <property type="gene ID" value="HanXRQr2_Chr16g0724701"/>
</dbReference>
<keyword evidence="3" id="KW-1185">Reference proteome</keyword>
<protein>
    <recommendedName>
        <fullName evidence="4">DC1 domain-containing protein</fullName>
    </recommendedName>
</protein>
<dbReference type="InParanoid" id="A0A251RWZ9"/>
<dbReference type="EMBL" id="CM007905">
    <property type="protein sequence ID" value="OTF90396.1"/>
    <property type="molecule type" value="Genomic_DNA"/>
</dbReference>
<reference evidence="1" key="3">
    <citation type="submission" date="2020-06" db="EMBL/GenBank/DDBJ databases">
        <title>Helianthus annuus Genome sequencing and assembly Release 2.</title>
        <authorList>
            <person name="Gouzy J."/>
            <person name="Langlade N."/>
            <person name="Munos S."/>
        </authorList>
    </citation>
    <scope>NUCLEOTIDE SEQUENCE</scope>
    <source>
        <tissue evidence="1">Leaves</tissue>
    </source>
</reference>
<name>A0A251RWZ9_HELAN</name>
<reference evidence="2" key="2">
    <citation type="submission" date="2017-02" db="EMBL/GenBank/DDBJ databases">
        <title>Sunflower complete genome.</title>
        <authorList>
            <person name="Langlade N."/>
            <person name="Munos S."/>
        </authorList>
    </citation>
    <scope>NUCLEOTIDE SEQUENCE [LARGE SCALE GENOMIC DNA]</scope>
    <source>
        <tissue evidence="2">Leaves</tissue>
    </source>
</reference>
<organism evidence="2 3">
    <name type="scientific">Helianthus annuus</name>
    <name type="common">Common sunflower</name>
    <dbReference type="NCBI Taxonomy" id="4232"/>
    <lineage>
        <taxon>Eukaryota</taxon>
        <taxon>Viridiplantae</taxon>
        <taxon>Streptophyta</taxon>
        <taxon>Embryophyta</taxon>
        <taxon>Tracheophyta</taxon>
        <taxon>Spermatophyta</taxon>
        <taxon>Magnoliopsida</taxon>
        <taxon>eudicotyledons</taxon>
        <taxon>Gunneridae</taxon>
        <taxon>Pentapetalae</taxon>
        <taxon>asterids</taxon>
        <taxon>campanulids</taxon>
        <taxon>Asterales</taxon>
        <taxon>Asteraceae</taxon>
        <taxon>Asteroideae</taxon>
        <taxon>Heliantheae alliance</taxon>
        <taxon>Heliantheae</taxon>
        <taxon>Helianthus</taxon>
    </lineage>
</organism>
<dbReference type="PANTHER" id="PTHR32410:SF161">
    <property type="entry name" value="DC1, ZINC FINGER, RING_FYVE_PHD-TYPE-RELATED"/>
    <property type="match status" value="1"/>
</dbReference>
<dbReference type="PANTHER" id="PTHR32410">
    <property type="entry name" value="CYSTEINE/HISTIDINE-RICH C1 DOMAIN FAMILY PROTEIN"/>
    <property type="match status" value="1"/>
</dbReference>
<dbReference type="InterPro" id="IPR053192">
    <property type="entry name" value="Vacuole_Formation_Reg"/>
</dbReference>
<evidence type="ECO:0000313" key="1">
    <source>
        <dbReference type="EMBL" id="KAF5758028.1"/>
    </source>
</evidence>
<dbReference type="InterPro" id="IPR046349">
    <property type="entry name" value="C1-like_sf"/>
</dbReference>
<accession>A0A251RWZ9</accession>
<evidence type="ECO:0008006" key="4">
    <source>
        <dbReference type="Google" id="ProtNLM"/>
    </source>
</evidence>
<dbReference type="SUPFAM" id="SSF57889">
    <property type="entry name" value="Cysteine-rich domain"/>
    <property type="match status" value="2"/>
</dbReference>